<dbReference type="EMBL" id="FOZC01000008">
    <property type="protein sequence ID" value="SFR78865.1"/>
    <property type="molecule type" value="Genomic_DNA"/>
</dbReference>
<dbReference type="Proteomes" id="UP000214760">
    <property type="component" value="Unassembled WGS sequence"/>
</dbReference>
<sequence length="113" mass="12394">MAANRIKGITIEIGGDTTKLQTALKGVNTQVKSTQQQLKDVETLLKLDPGNTELLAQKHKLLGEAVAATKERLETLKTAAEQANQALAKGEISKEQYDAPQREIIETENNLKR</sequence>
<gene>
    <name evidence="2" type="ORF">SAMN02910262_01550</name>
</gene>
<reference evidence="2 3" key="1">
    <citation type="submission" date="2016-10" db="EMBL/GenBank/DDBJ databases">
        <authorList>
            <person name="de Groot N.N."/>
        </authorList>
    </citation>
    <scope>NUCLEOTIDE SEQUENCE [LARGE SCALE GENOMIC DNA]</scope>
    <source>
        <strain evidence="2 3">F</strain>
    </source>
</reference>
<protein>
    <submittedName>
        <fullName evidence="2">Uncharacterized protein</fullName>
    </submittedName>
</protein>
<name>A0A1I6JIW1_9FIRM</name>
<evidence type="ECO:0000313" key="2">
    <source>
        <dbReference type="EMBL" id="SFR78865.1"/>
    </source>
</evidence>
<keyword evidence="1" id="KW-0175">Coiled coil</keyword>
<organism evidence="2 3">
    <name type="scientific">[Clostridium] aminophilum</name>
    <dbReference type="NCBI Taxonomy" id="1526"/>
    <lineage>
        <taxon>Bacteria</taxon>
        <taxon>Bacillati</taxon>
        <taxon>Bacillota</taxon>
        <taxon>Clostridia</taxon>
        <taxon>Lachnospirales</taxon>
        <taxon>Lachnospiraceae</taxon>
    </lineage>
</organism>
<dbReference type="SUPFAM" id="SSF46966">
    <property type="entry name" value="Spectrin repeat"/>
    <property type="match status" value="1"/>
</dbReference>
<accession>A0A1I6JIW1</accession>
<dbReference type="AlphaFoldDB" id="A0A1I6JIW1"/>
<evidence type="ECO:0000256" key="1">
    <source>
        <dbReference type="SAM" id="Coils"/>
    </source>
</evidence>
<evidence type="ECO:0000313" key="3">
    <source>
        <dbReference type="Proteomes" id="UP000214760"/>
    </source>
</evidence>
<proteinExistence type="predicted"/>
<feature type="coiled-coil region" evidence="1">
    <location>
        <begin position="24"/>
        <end position="86"/>
    </location>
</feature>